<comment type="caution">
    <text evidence="8">The sequence shown here is derived from an EMBL/GenBank/DDBJ whole genome shotgun (WGS) entry which is preliminary data.</text>
</comment>
<feature type="domain" description="MADF" evidence="7">
    <location>
        <begin position="21"/>
        <end position="112"/>
    </location>
</feature>
<evidence type="ECO:0000256" key="1">
    <source>
        <dbReference type="ARBA" id="ARBA00008874"/>
    </source>
</evidence>
<evidence type="ECO:0000313" key="8">
    <source>
        <dbReference type="EMBL" id="CAD6192717.1"/>
    </source>
</evidence>
<protein>
    <recommendedName>
        <fullName evidence="2">non-specific serine/threonine protein kinase</fullName>
        <ecNumber evidence="2">2.7.11.1</ecNumber>
    </recommendedName>
</protein>
<dbReference type="InterPro" id="IPR000719">
    <property type="entry name" value="Prot_kinase_dom"/>
</dbReference>
<dbReference type="Pfam" id="PF10545">
    <property type="entry name" value="MADF_DNA_bdg"/>
    <property type="match status" value="1"/>
</dbReference>
<dbReference type="OrthoDB" id="3254104at2759"/>
<keyword evidence="9" id="KW-1185">Reference proteome</keyword>
<feature type="compositionally biased region" description="Low complexity" evidence="5">
    <location>
        <begin position="135"/>
        <end position="145"/>
    </location>
</feature>
<evidence type="ECO:0000259" key="6">
    <source>
        <dbReference type="PROSITE" id="PS50011"/>
    </source>
</evidence>
<dbReference type="SUPFAM" id="SSF56112">
    <property type="entry name" value="Protein kinase-like (PK-like)"/>
    <property type="match status" value="1"/>
</dbReference>
<dbReference type="PANTHER" id="PTHR45832:SF22">
    <property type="entry name" value="SERINE_THREONINE-PROTEIN KINASE SAMKA-RELATED"/>
    <property type="match status" value="1"/>
</dbReference>
<gene>
    <name evidence="8" type="ORF">CAUJ_LOCUS8636</name>
</gene>
<comment type="similarity">
    <text evidence="1">Belongs to the protein kinase superfamily. STE Ser/Thr protein kinase family. STE20 subfamily.</text>
</comment>
<dbReference type="Gene3D" id="1.10.510.10">
    <property type="entry name" value="Transferase(Phosphotransferase) domain 1"/>
    <property type="match status" value="1"/>
</dbReference>
<evidence type="ECO:0000256" key="3">
    <source>
        <dbReference type="ARBA" id="ARBA00022741"/>
    </source>
</evidence>
<feature type="domain" description="Protein kinase" evidence="6">
    <location>
        <begin position="171"/>
        <end position="444"/>
    </location>
</feature>
<dbReference type="InterPro" id="IPR011009">
    <property type="entry name" value="Kinase-like_dom_sf"/>
</dbReference>
<dbReference type="EC" id="2.7.11.1" evidence="2"/>
<accession>A0A8S1HBN8</accession>
<dbReference type="Proteomes" id="UP000835052">
    <property type="component" value="Unassembled WGS sequence"/>
</dbReference>
<sequence length="444" mass="50052">MSEAMRSRRDDPTFSTELATRLAELIRAHPCVWDYSSADFADRRLCDAAWKQVCSDANVNEIHVRSLWNTLWNRFSTMQAAHRNPLFLRLSGCAEKLEVPLGLAGFDADEEARSSSDSLDNSPAKTVSDLESEQSRSSTPSTPSRSPKKVSWALFDQVSLSGEEFLLPRRFEAIELLTAGPSTKISCVAADLHTSENVTIRKVSLRDAATMRREYRNILLGRLLPHPNILNASEAYEVASQLYLATEQMDGRLSDIVEERLNHFVVAKIAHQILAAVAMLHSNCISHGDLTLNTILVNTDAELKLATYGNGDDSTECLGEKFRDDLLSVGAILSRFLMEEDEMFKFSKSKNHKDIDWRVVLEGNTDSGLLDYNARSLLFQLLDGRKSARELLQHPYFKSFRAPAHATLERRHTVVGQKNPTELLETLREELNRFNPFNMSELHL</sequence>
<keyword evidence="3" id="KW-0547">Nucleotide-binding</keyword>
<evidence type="ECO:0000256" key="5">
    <source>
        <dbReference type="SAM" id="MobiDB-lite"/>
    </source>
</evidence>
<name>A0A8S1HBN8_9PELO</name>
<keyword evidence="4" id="KW-0067">ATP-binding</keyword>
<dbReference type="AlphaFoldDB" id="A0A8S1HBN8"/>
<dbReference type="InterPro" id="IPR051931">
    <property type="entry name" value="PAK3-like"/>
</dbReference>
<dbReference type="PANTHER" id="PTHR45832">
    <property type="entry name" value="SERINE/THREONINE-PROTEIN KINASE SAMKA-RELATED-RELATED"/>
    <property type="match status" value="1"/>
</dbReference>
<dbReference type="InterPro" id="IPR006578">
    <property type="entry name" value="MADF-dom"/>
</dbReference>
<evidence type="ECO:0000259" key="7">
    <source>
        <dbReference type="PROSITE" id="PS51029"/>
    </source>
</evidence>
<dbReference type="PROSITE" id="PS50011">
    <property type="entry name" value="PROTEIN_KINASE_DOM"/>
    <property type="match status" value="1"/>
</dbReference>
<dbReference type="Gene3D" id="3.30.200.20">
    <property type="entry name" value="Phosphorylase Kinase, domain 1"/>
    <property type="match status" value="1"/>
</dbReference>
<dbReference type="GO" id="GO:0005524">
    <property type="term" value="F:ATP binding"/>
    <property type="evidence" value="ECO:0007669"/>
    <property type="project" value="UniProtKB-KW"/>
</dbReference>
<dbReference type="Pfam" id="PF00069">
    <property type="entry name" value="Pkinase"/>
    <property type="match status" value="1"/>
</dbReference>
<evidence type="ECO:0000313" key="9">
    <source>
        <dbReference type="Proteomes" id="UP000835052"/>
    </source>
</evidence>
<dbReference type="EMBL" id="CAJGYM010000029">
    <property type="protein sequence ID" value="CAD6192717.1"/>
    <property type="molecule type" value="Genomic_DNA"/>
</dbReference>
<proteinExistence type="inferred from homology"/>
<organism evidence="8 9">
    <name type="scientific">Caenorhabditis auriculariae</name>
    <dbReference type="NCBI Taxonomy" id="2777116"/>
    <lineage>
        <taxon>Eukaryota</taxon>
        <taxon>Metazoa</taxon>
        <taxon>Ecdysozoa</taxon>
        <taxon>Nematoda</taxon>
        <taxon>Chromadorea</taxon>
        <taxon>Rhabditida</taxon>
        <taxon>Rhabditina</taxon>
        <taxon>Rhabditomorpha</taxon>
        <taxon>Rhabditoidea</taxon>
        <taxon>Rhabditidae</taxon>
        <taxon>Peloderinae</taxon>
        <taxon>Caenorhabditis</taxon>
    </lineage>
</organism>
<evidence type="ECO:0000256" key="4">
    <source>
        <dbReference type="ARBA" id="ARBA00022840"/>
    </source>
</evidence>
<feature type="region of interest" description="Disordered" evidence="5">
    <location>
        <begin position="112"/>
        <end position="148"/>
    </location>
</feature>
<dbReference type="GO" id="GO:0004674">
    <property type="term" value="F:protein serine/threonine kinase activity"/>
    <property type="evidence" value="ECO:0007669"/>
    <property type="project" value="UniProtKB-EC"/>
</dbReference>
<evidence type="ECO:0000256" key="2">
    <source>
        <dbReference type="ARBA" id="ARBA00012513"/>
    </source>
</evidence>
<dbReference type="SMART" id="SM00220">
    <property type="entry name" value="S_TKc"/>
    <property type="match status" value="1"/>
</dbReference>
<dbReference type="PROSITE" id="PS51029">
    <property type="entry name" value="MADF"/>
    <property type="match status" value="1"/>
</dbReference>
<reference evidence="8" key="1">
    <citation type="submission" date="2020-10" db="EMBL/GenBank/DDBJ databases">
        <authorList>
            <person name="Kikuchi T."/>
        </authorList>
    </citation>
    <scope>NUCLEOTIDE SEQUENCE</scope>
    <source>
        <strain evidence="8">NKZ352</strain>
    </source>
</reference>